<dbReference type="KEGG" id="ath:AT3G44665"/>
<dbReference type="TAIR" id="AT3G44665"/>
<proteinExistence type="predicted"/>
<dbReference type="InParanoid" id="A0A1I9LQL8"/>
<name>A0A1I9LQL8_ARATH</name>
<organism evidence="2 3">
    <name type="scientific">Arabidopsis thaliana</name>
    <name type="common">Mouse-ear cress</name>
    <dbReference type="NCBI Taxonomy" id="3702"/>
    <lineage>
        <taxon>Eukaryota</taxon>
        <taxon>Viridiplantae</taxon>
        <taxon>Streptophyta</taxon>
        <taxon>Embryophyta</taxon>
        <taxon>Tracheophyta</taxon>
        <taxon>Spermatophyta</taxon>
        <taxon>Magnoliopsida</taxon>
        <taxon>eudicotyledons</taxon>
        <taxon>Gunneridae</taxon>
        <taxon>Pentapetalae</taxon>
        <taxon>rosids</taxon>
        <taxon>malvids</taxon>
        <taxon>Brassicales</taxon>
        <taxon>Brassicaceae</taxon>
        <taxon>Camelineae</taxon>
        <taxon>Arabidopsis</taxon>
    </lineage>
</organism>
<protein>
    <submittedName>
        <fullName evidence="2">Tyrosine phosphatase</fullName>
    </submittedName>
</protein>
<evidence type="ECO:0000313" key="1">
    <source>
        <dbReference type="Araport" id="AT3G44665"/>
    </source>
</evidence>
<dbReference type="Araport" id="AT3G44665"/>
<dbReference type="SMR" id="A0A1I9LQL8"/>
<reference evidence="3" key="2">
    <citation type="journal article" date="2017" name="Plant J.">
        <title>Araport11: a complete reannotation of the Arabidopsis thaliana reference genome.</title>
        <authorList>
            <person name="Cheng C.Y."/>
            <person name="Krishnakumar V."/>
            <person name="Chan A.P."/>
            <person name="Thibaud-Nissen F."/>
            <person name="Schobel S."/>
            <person name="Town C.D."/>
        </authorList>
    </citation>
    <scope>GENOME REANNOTATION</scope>
    <source>
        <strain evidence="3">cv. Columbia</strain>
    </source>
</reference>
<reference evidence="2 3" key="1">
    <citation type="journal article" date="2000" name="Nature">
        <title>Sequence and analysis of chromosome 3 of the plant Arabidopsis thaliana.</title>
        <authorList>
            <consortium name="European Union Chromosome 3 Arabidopsis Sequencing Consortium"/>
            <consortium name="Institute for Genomic Research"/>
            <consortium name="Kazusa DNA Research Institute"/>
            <person name="Salanoubat M."/>
            <person name="Lemcke K."/>
            <person name="Rieger M."/>
            <person name="Ansorge W."/>
            <person name="Unseld M."/>
            <person name="Fartmann B."/>
            <person name="Valle G."/>
            <person name="Blocker H."/>
            <person name="Perez-Alonso M."/>
            <person name="Obermaier B."/>
            <person name="Delseny M."/>
            <person name="Boutry M."/>
            <person name="Grivell L.A."/>
            <person name="Mache R."/>
            <person name="Puigdomenech P."/>
            <person name="De Simone V."/>
            <person name="Choisne N."/>
            <person name="Artiguenave F."/>
            <person name="Robert C."/>
            <person name="Brottier P."/>
            <person name="Wincker P."/>
            <person name="Cattolico L."/>
            <person name="Weissenbach J."/>
            <person name="Saurin W."/>
            <person name="Quetier F."/>
            <person name="Schafer M."/>
            <person name="Muller-Auer S."/>
            <person name="Gabel C."/>
            <person name="Fuchs M."/>
            <person name="Benes V."/>
            <person name="Wurmbach E."/>
            <person name="Drzonek H."/>
            <person name="Erfle H."/>
            <person name="Jordan N."/>
            <person name="Bangert S."/>
            <person name="Wiedelmann R."/>
            <person name="Kranz H."/>
            <person name="Voss H."/>
            <person name="Holland R."/>
            <person name="Brandt P."/>
            <person name="Nyakatura G."/>
            <person name="Vezzi A."/>
            <person name="D'Angelo M."/>
            <person name="Pallavicini A."/>
            <person name="Toppo S."/>
            <person name="Simionati B."/>
            <person name="Conrad A."/>
            <person name="Hornischer K."/>
            <person name="Kauer G."/>
            <person name="Lohnert T.H."/>
            <person name="Nordsiek G."/>
            <person name="Reichelt J."/>
            <person name="Scharfe M."/>
            <person name="Schon O."/>
            <person name="Bargues M."/>
            <person name="Terol J."/>
            <person name="Climent J."/>
            <person name="Navarro P."/>
            <person name="Collado C."/>
            <person name="Perez-Perez A."/>
            <person name="Ottenwalder B."/>
            <person name="Duchemin D."/>
            <person name="Cooke R."/>
            <person name="Laudie M."/>
            <person name="Berger-Llauro C."/>
            <person name="Purnelle B."/>
            <person name="Masuy D."/>
            <person name="de Haan M."/>
            <person name="Maarse A.C."/>
            <person name="Alcaraz J.P."/>
            <person name="Cottet A."/>
            <person name="Casacuberta E."/>
            <person name="Monfort A."/>
            <person name="Argiriou A."/>
            <person name="flores M."/>
            <person name="Liguori R."/>
            <person name="Vitale D."/>
            <person name="Mannhaupt G."/>
            <person name="Haase D."/>
            <person name="Schoof H."/>
            <person name="Rudd S."/>
            <person name="Zaccaria P."/>
            <person name="Mewes H.W."/>
            <person name="Mayer K.F."/>
            <person name="Kaul S."/>
            <person name="Town C.D."/>
            <person name="Koo H.L."/>
            <person name="Tallon L.J."/>
            <person name="Jenkins J."/>
            <person name="Rooney T."/>
            <person name="Rizzo M."/>
            <person name="Walts A."/>
            <person name="Utterback T."/>
            <person name="Fujii C.Y."/>
            <person name="Shea T.P."/>
            <person name="Creasy T.H."/>
            <person name="Haas B."/>
            <person name="Maiti R."/>
            <person name="Wu D."/>
            <person name="Peterson J."/>
            <person name="Van Aken S."/>
            <person name="Pai G."/>
            <person name="Militscher J."/>
            <person name="Sellers P."/>
            <person name="Gill J.E."/>
            <person name="Feldblyum T.V."/>
            <person name="Preuss D."/>
            <person name="Lin X."/>
            <person name="Nierman W.C."/>
            <person name="Salzberg S.L."/>
            <person name="White O."/>
            <person name="Venter J.C."/>
            <person name="Fraser C.M."/>
            <person name="Kaneko T."/>
            <person name="Nakamura Y."/>
            <person name="Sato S."/>
            <person name="Kato T."/>
            <person name="Asamizu E."/>
            <person name="Sasamoto S."/>
            <person name="Kimura T."/>
            <person name="Idesawa K."/>
            <person name="Kawashima K."/>
            <person name="Kishida Y."/>
            <person name="Kiyokawa C."/>
            <person name="Kohara M."/>
            <person name="Matsumoto M."/>
            <person name="Matsuno A."/>
            <person name="Muraki A."/>
            <person name="Nakayama S."/>
            <person name="Nakazaki N."/>
            <person name="Shinpo S."/>
            <person name="Takeuchi C."/>
            <person name="Wada T."/>
            <person name="Watanabe A."/>
            <person name="Yamada M."/>
            <person name="Yasuda M."/>
            <person name="Tabata S."/>
        </authorList>
    </citation>
    <scope>NUCLEOTIDE SEQUENCE [LARGE SCALE GENOMIC DNA]</scope>
    <source>
        <strain evidence="3">cv. Columbia</strain>
    </source>
</reference>
<dbReference type="GeneID" id="28719375"/>
<dbReference type="EMBL" id="CP002686">
    <property type="protein sequence ID" value="ANM64876.1"/>
    <property type="molecule type" value="Genomic_DNA"/>
</dbReference>
<gene>
    <name evidence="1 2" type="ordered locus">At3g44665</name>
</gene>
<dbReference type="Proteomes" id="UP000006548">
    <property type="component" value="Chromosome 3"/>
</dbReference>
<evidence type="ECO:0000313" key="3">
    <source>
        <dbReference type="Proteomes" id="UP000006548"/>
    </source>
</evidence>
<keyword evidence="3" id="KW-1185">Reference proteome</keyword>
<dbReference type="RefSeq" id="NP_001326879.1">
    <property type="nucleotide sequence ID" value="NM_001339162.1"/>
</dbReference>
<dbReference type="STRING" id="3702.A0A1I9LQL8"/>
<accession>A0A1I9LQL8</accession>
<sequence>MCSYCKKHNASLFLIHMMVELKVLDLLEDACESLLDSIITEK</sequence>
<evidence type="ECO:0000313" key="2">
    <source>
        <dbReference type="EMBL" id="ANM64876.1"/>
    </source>
</evidence>
<dbReference type="AlphaFoldDB" id="A0A1I9LQL8"/>